<accession>A0ABT7CAM5</accession>
<proteinExistence type="predicted"/>
<evidence type="ECO:0008006" key="4">
    <source>
        <dbReference type="Google" id="ProtNLM"/>
    </source>
</evidence>
<reference evidence="2" key="2">
    <citation type="journal article" date="2022" name="Sci. Rep.">
        <title>In silico prediction of the enzymes involved in the degradation of the herbicide molinate by Gulosibacter molinativorax ON4T.</title>
        <authorList>
            <person name="Lopes A.R."/>
            <person name="Bunin E."/>
            <person name="Viana A.T."/>
            <person name="Froufe H."/>
            <person name="Munoz-Merida A."/>
            <person name="Pinho D."/>
            <person name="Figueiredo J."/>
            <person name="Barroso C."/>
            <person name="Vaz-Moreira I."/>
            <person name="Bellanger X."/>
            <person name="Egas C."/>
            <person name="Nunes O.C."/>
        </authorList>
    </citation>
    <scope>NUCLEOTIDE SEQUENCE</scope>
    <source>
        <strain evidence="2">ON4</strain>
    </source>
</reference>
<gene>
    <name evidence="2" type="ORF">C7K25_10640</name>
</gene>
<name>A0ABT7CAM5_9MICO</name>
<keyword evidence="3" id="KW-1185">Reference proteome</keyword>
<keyword evidence="1" id="KW-0472">Membrane</keyword>
<reference evidence="2" key="1">
    <citation type="submission" date="2018-03" db="EMBL/GenBank/DDBJ databases">
        <authorList>
            <person name="Nunes O.C."/>
            <person name="Lopes A.R."/>
            <person name="Froufe H."/>
            <person name="Munoz-Merida A."/>
            <person name="Barroso C."/>
            <person name="Egas C."/>
        </authorList>
    </citation>
    <scope>NUCLEOTIDE SEQUENCE</scope>
    <source>
        <strain evidence="2">ON4</strain>
    </source>
</reference>
<keyword evidence="1" id="KW-1133">Transmembrane helix</keyword>
<feature type="transmembrane region" description="Helical" evidence="1">
    <location>
        <begin position="29"/>
        <end position="45"/>
    </location>
</feature>
<evidence type="ECO:0000313" key="2">
    <source>
        <dbReference type="EMBL" id="MDJ1371817.1"/>
    </source>
</evidence>
<sequence>MPWPAKFALVLGLAALVCSFIPVVGDYVTIPLGVIAIILGCLDIWRAERGRRARVVPATFGTIFGGLALLLVMISMMATQDVPV</sequence>
<dbReference type="Proteomes" id="UP001170379">
    <property type="component" value="Unassembled WGS sequence"/>
</dbReference>
<evidence type="ECO:0000256" key="1">
    <source>
        <dbReference type="SAM" id="Phobius"/>
    </source>
</evidence>
<protein>
    <recommendedName>
        <fullName evidence="4">DUF3017 domain-containing protein</fullName>
    </recommendedName>
</protein>
<dbReference type="EMBL" id="PXVD01000016">
    <property type="protein sequence ID" value="MDJ1371817.1"/>
    <property type="molecule type" value="Genomic_DNA"/>
</dbReference>
<keyword evidence="1" id="KW-0812">Transmembrane</keyword>
<feature type="transmembrane region" description="Helical" evidence="1">
    <location>
        <begin position="57"/>
        <end position="78"/>
    </location>
</feature>
<organism evidence="2 3">
    <name type="scientific">Gulosibacter molinativorax</name>
    <dbReference type="NCBI Taxonomy" id="256821"/>
    <lineage>
        <taxon>Bacteria</taxon>
        <taxon>Bacillati</taxon>
        <taxon>Actinomycetota</taxon>
        <taxon>Actinomycetes</taxon>
        <taxon>Micrococcales</taxon>
        <taxon>Microbacteriaceae</taxon>
        <taxon>Gulosibacter</taxon>
    </lineage>
</organism>
<evidence type="ECO:0000313" key="3">
    <source>
        <dbReference type="Proteomes" id="UP001170379"/>
    </source>
</evidence>
<comment type="caution">
    <text evidence="2">The sequence shown here is derived from an EMBL/GenBank/DDBJ whole genome shotgun (WGS) entry which is preliminary data.</text>
</comment>